<feature type="transmembrane region" description="Helical" evidence="1">
    <location>
        <begin position="70"/>
        <end position="91"/>
    </location>
</feature>
<dbReference type="EMBL" id="JBICBT010001370">
    <property type="protein sequence ID" value="KAL3071034.1"/>
    <property type="molecule type" value="Genomic_DNA"/>
</dbReference>
<proteinExistence type="predicted"/>
<keyword evidence="1" id="KW-1133">Transmembrane helix</keyword>
<evidence type="ECO:0000313" key="3">
    <source>
        <dbReference type="Proteomes" id="UP001620626"/>
    </source>
</evidence>
<reference evidence="2 3" key="1">
    <citation type="submission" date="2024-10" db="EMBL/GenBank/DDBJ databases">
        <authorList>
            <person name="Kim D."/>
        </authorList>
    </citation>
    <scope>NUCLEOTIDE SEQUENCE [LARGE SCALE GENOMIC DNA]</scope>
    <source>
        <strain evidence="2">BH-2024</strain>
    </source>
</reference>
<dbReference type="AlphaFoldDB" id="A0ABD2HTS5"/>
<protein>
    <submittedName>
        <fullName evidence="2">Uncharacterized protein</fullName>
    </submittedName>
</protein>
<keyword evidence="1" id="KW-0812">Transmembrane</keyword>
<gene>
    <name evidence="2" type="ORF">niasHT_037193</name>
</gene>
<evidence type="ECO:0000313" key="2">
    <source>
        <dbReference type="EMBL" id="KAL3071034.1"/>
    </source>
</evidence>
<keyword evidence="3" id="KW-1185">Reference proteome</keyword>
<dbReference type="Proteomes" id="UP001620626">
    <property type="component" value="Unassembled WGS sequence"/>
</dbReference>
<name>A0ABD2HTS5_9BILA</name>
<comment type="caution">
    <text evidence="2">The sequence shown here is derived from an EMBL/GenBank/DDBJ whole genome shotgun (WGS) entry which is preliminary data.</text>
</comment>
<evidence type="ECO:0000256" key="1">
    <source>
        <dbReference type="SAM" id="Phobius"/>
    </source>
</evidence>
<accession>A0ABD2HTS5</accession>
<organism evidence="2 3">
    <name type="scientific">Heterodera trifolii</name>
    <dbReference type="NCBI Taxonomy" id="157864"/>
    <lineage>
        <taxon>Eukaryota</taxon>
        <taxon>Metazoa</taxon>
        <taxon>Ecdysozoa</taxon>
        <taxon>Nematoda</taxon>
        <taxon>Chromadorea</taxon>
        <taxon>Rhabditida</taxon>
        <taxon>Tylenchina</taxon>
        <taxon>Tylenchomorpha</taxon>
        <taxon>Tylenchoidea</taxon>
        <taxon>Heteroderidae</taxon>
        <taxon>Heteroderinae</taxon>
        <taxon>Heterodera</taxon>
    </lineage>
</organism>
<keyword evidence="1" id="KW-0472">Membrane</keyword>
<sequence>MKREKWKHLSGHKEVLFMFHFLEYQQRVSKWLYKWLTQNAVPTEEEAFFIKAFFRYFTEIFVERFTKMSIIYLIQLNVLGYYGTTLLNYLLTNGEMNLVQKLTQIDGMPNLVKYFCQFLGYGLMEDADPSENDIKIELPAEWKKFCKKYMDKNVRAKSLFISEFRAETE</sequence>